<organism evidence="2 3">
    <name type="scientific">Acorus gramineus</name>
    <name type="common">Dwarf sweet flag</name>
    <dbReference type="NCBI Taxonomy" id="55184"/>
    <lineage>
        <taxon>Eukaryota</taxon>
        <taxon>Viridiplantae</taxon>
        <taxon>Streptophyta</taxon>
        <taxon>Embryophyta</taxon>
        <taxon>Tracheophyta</taxon>
        <taxon>Spermatophyta</taxon>
        <taxon>Magnoliopsida</taxon>
        <taxon>Liliopsida</taxon>
        <taxon>Acoraceae</taxon>
        <taxon>Acorus</taxon>
    </lineage>
</organism>
<gene>
    <name evidence="2" type="ORF">QJS04_geneDACA003229</name>
</gene>
<protein>
    <submittedName>
        <fullName evidence="2">Uncharacterized protein</fullName>
    </submittedName>
</protein>
<dbReference type="EMBL" id="JAUJYN010000001">
    <property type="protein sequence ID" value="KAK1279866.1"/>
    <property type="molecule type" value="Genomic_DNA"/>
</dbReference>
<dbReference type="Proteomes" id="UP001179952">
    <property type="component" value="Unassembled WGS sequence"/>
</dbReference>
<sequence length="69" mass="7821">MRDDDPSHFWFSTSEHPSDLPCPSDHLLHHSMGSDRRLMRGATDVVGSRGRRGPDEKQLKHDKPANPCD</sequence>
<accession>A0AAV9BT46</accession>
<feature type="compositionally biased region" description="Basic and acidic residues" evidence="1">
    <location>
        <begin position="26"/>
        <end position="38"/>
    </location>
</feature>
<reference evidence="2" key="2">
    <citation type="submission" date="2023-06" db="EMBL/GenBank/DDBJ databases">
        <authorList>
            <person name="Ma L."/>
            <person name="Liu K.-W."/>
            <person name="Li Z."/>
            <person name="Hsiao Y.-Y."/>
            <person name="Qi Y."/>
            <person name="Fu T."/>
            <person name="Tang G."/>
            <person name="Zhang D."/>
            <person name="Sun W.-H."/>
            <person name="Liu D.-K."/>
            <person name="Li Y."/>
            <person name="Chen G.-Z."/>
            <person name="Liu X.-D."/>
            <person name="Liao X.-Y."/>
            <person name="Jiang Y.-T."/>
            <person name="Yu X."/>
            <person name="Hao Y."/>
            <person name="Huang J."/>
            <person name="Zhao X.-W."/>
            <person name="Ke S."/>
            <person name="Chen Y.-Y."/>
            <person name="Wu W.-L."/>
            <person name="Hsu J.-L."/>
            <person name="Lin Y.-F."/>
            <person name="Huang M.-D."/>
            <person name="Li C.-Y."/>
            <person name="Huang L."/>
            <person name="Wang Z.-W."/>
            <person name="Zhao X."/>
            <person name="Zhong W.-Y."/>
            <person name="Peng D.-H."/>
            <person name="Ahmad S."/>
            <person name="Lan S."/>
            <person name="Zhang J.-S."/>
            <person name="Tsai W.-C."/>
            <person name="Van De Peer Y."/>
            <person name="Liu Z.-J."/>
        </authorList>
    </citation>
    <scope>NUCLEOTIDE SEQUENCE</scope>
    <source>
        <strain evidence="2">SCP</strain>
        <tissue evidence="2">Leaves</tissue>
    </source>
</reference>
<dbReference type="AlphaFoldDB" id="A0AAV9BT46"/>
<reference evidence="2" key="1">
    <citation type="journal article" date="2023" name="Nat. Commun.">
        <title>Diploid and tetraploid genomes of Acorus and the evolution of monocots.</title>
        <authorList>
            <person name="Ma L."/>
            <person name="Liu K.W."/>
            <person name="Li Z."/>
            <person name="Hsiao Y.Y."/>
            <person name="Qi Y."/>
            <person name="Fu T."/>
            <person name="Tang G.D."/>
            <person name="Zhang D."/>
            <person name="Sun W.H."/>
            <person name="Liu D.K."/>
            <person name="Li Y."/>
            <person name="Chen G.Z."/>
            <person name="Liu X.D."/>
            <person name="Liao X.Y."/>
            <person name="Jiang Y.T."/>
            <person name="Yu X."/>
            <person name="Hao Y."/>
            <person name="Huang J."/>
            <person name="Zhao X.W."/>
            <person name="Ke S."/>
            <person name="Chen Y.Y."/>
            <person name="Wu W.L."/>
            <person name="Hsu J.L."/>
            <person name="Lin Y.F."/>
            <person name="Huang M.D."/>
            <person name="Li C.Y."/>
            <person name="Huang L."/>
            <person name="Wang Z.W."/>
            <person name="Zhao X."/>
            <person name="Zhong W.Y."/>
            <person name="Peng D.H."/>
            <person name="Ahmad S."/>
            <person name="Lan S."/>
            <person name="Zhang J.S."/>
            <person name="Tsai W.C."/>
            <person name="Van de Peer Y."/>
            <person name="Liu Z.J."/>
        </authorList>
    </citation>
    <scope>NUCLEOTIDE SEQUENCE</scope>
    <source>
        <strain evidence="2">SCP</strain>
    </source>
</reference>
<name>A0AAV9BT46_ACOGR</name>
<feature type="compositionally biased region" description="Basic and acidic residues" evidence="1">
    <location>
        <begin position="52"/>
        <end position="69"/>
    </location>
</feature>
<comment type="caution">
    <text evidence="2">The sequence shown here is derived from an EMBL/GenBank/DDBJ whole genome shotgun (WGS) entry which is preliminary data.</text>
</comment>
<proteinExistence type="predicted"/>
<feature type="region of interest" description="Disordered" evidence="1">
    <location>
        <begin position="1"/>
        <end position="69"/>
    </location>
</feature>
<evidence type="ECO:0000313" key="3">
    <source>
        <dbReference type="Proteomes" id="UP001179952"/>
    </source>
</evidence>
<keyword evidence="3" id="KW-1185">Reference proteome</keyword>
<evidence type="ECO:0000256" key="1">
    <source>
        <dbReference type="SAM" id="MobiDB-lite"/>
    </source>
</evidence>
<evidence type="ECO:0000313" key="2">
    <source>
        <dbReference type="EMBL" id="KAK1279866.1"/>
    </source>
</evidence>